<dbReference type="VEuPathDB" id="FungiDB:SI65_06750"/>
<dbReference type="AlphaFoldDB" id="A0A1E3BAG9"/>
<dbReference type="GO" id="GO:0005737">
    <property type="term" value="C:cytoplasm"/>
    <property type="evidence" value="ECO:0007669"/>
    <property type="project" value="UniProtKB-SubCell"/>
</dbReference>
<dbReference type="InterPro" id="IPR033394">
    <property type="entry name" value="Svf1-like_C"/>
</dbReference>
<feature type="domain" description="Svf1-like N-terminal" evidence="4">
    <location>
        <begin position="78"/>
        <end position="237"/>
    </location>
</feature>
<dbReference type="Proteomes" id="UP000094569">
    <property type="component" value="Unassembled WGS sequence"/>
</dbReference>
<accession>A0A1E3BAG9</accession>
<keyword evidence="3" id="KW-0963">Cytoplasm</keyword>
<proteinExistence type="inferred from homology"/>
<dbReference type="InterPro" id="IPR013931">
    <property type="entry name" value="Svf1-like_N"/>
</dbReference>
<comment type="similarity">
    <text evidence="2">Belongs to the SVF1 family.</text>
</comment>
<evidence type="ECO:0000256" key="1">
    <source>
        <dbReference type="ARBA" id="ARBA00004496"/>
    </source>
</evidence>
<evidence type="ECO:0000259" key="5">
    <source>
        <dbReference type="Pfam" id="PF17187"/>
    </source>
</evidence>
<dbReference type="SUPFAM" id="SSF159245">
    <property type="entry name" value="AttH-like"/>
    <property type="match status" value="1"/>
</dbReference>
<evidence type="ECO:0000313" key="6">
    <source>
        <dbReference type="EMBL" id="ODM17962.1"/>
    </source>
</evidence>
<dbReference type="EMBL" id="JXNT01000007">
    <property type="protein sequence ID" value="ODM17962.1"/>
    <property type="molecule type" value="Genomic_DNA"/>
</dbReference>
<dbReference type="Pfam" id="PF08622">
    <property type="entry name" value="Svf1"/>
    <property type="match status" value="1"/>
</dbReference>
<dbReference type="InterPro" id="IPR051385">
    <property type="entry name" value="Ceramide-binding_SVF1"/>
</dbReference>
<evidence type="ECO:0000313" key="7">
    <source>
        <dbReference type="Proteomes" id="UP000094569"/>
    </source>
</evidence>
<evidence type="ECO:0000256" key="3">
    <source>
        <dbReference type="ARBA" id="ARBA00022490"/>
    </source>
</evidence>
<comment type="subcellular location">
    <subcellularLocation>
        <location evidence="1">Cytoplasm</location>
    </subcellularLocation>
</comment>
<organism evidence="6 7">
    <name type="scientific">Aspergillus cristatus</name>
    <name type="common">Chinese Fuzhuan brick tea-fermentation fungus</name>
    <name type="synonym">Eurotium cristatum</name>
    <dbReference type="NCBI Taxonomy" id="573508"/>
    <lineage>
        <taxon>Eukaryota</taxon>
        <taxon>Fungi</taxon>
        <taxon>Dikarya</taxon>
        <taxon>Ascomycota</taxon>
        <taxon>Pezizomycotina</taxon>
        <taxon>Eurotiomycetes</taxon>
        <taxon>Eurotiomycetidae</taxon>
        <taxon>Eurotiales</taxon>
        <taxon>Aspergillaceae</taxon>
        <taxon>Aspergillus</taxon>
        <taxon>Aspergillus subgen. Aspergillus</taxon>
    </lineage>
</organism>
<dbReference type="PANTHER" id="PTHR47107">
    <property type="entry name" value="SVF1-LIKE PROTEIN YDR222W-RELATED"/>
    <property type="match status" value="1"/>
</dbReference>
<sequence>MNWLKSTYIHPLFPRSAKTKSDVLIPSLPYSLASVAGTQEPIYGPEAIQSVAKQTEAARYTELTKEDLRWRALQYTNVETQTFYAMGDNGTLAMVQVIYSNIVGIHTTAQFNSKIFNLKGDGPHNWHSDPLSNFMFDEKMLSFGADNLTVSLNEEGTAYTIRSAVNEDSVVDLTFSRAAPGFVIGKDGTTYFGTDAENPWGSMHHAFWPRCTVQGTIKTKEDIVDLGGRGMFIHAIQGMKPHHAAARWNFVNFQTPSYSAVMMEFTTPPSYGSTVVNVGGIVKDNEIVYAGVNNTATHTETAKDEESEWPEPKSIKWNWDGKTADEKEFHAELDGSLGNRMDRIDVMAEVPGFIKTIAGSVAGTKPYIFQYAPQEKLTLKVKVGDEEVVEQGTMFSEATFIS</sequence>
<dbReference type="Pfam" id="PF17187">
    <property type="entry name" value="Svf1_C"/>
    <property type="match status" value="1"/>
</dbReference>
<evidence type="ECO:0000259" key="4">
    <source>
        <dbReference type="Pfam" id="PF08622"/>
    </source>
</evidence>
<reference evidence="6 7" key="1">
    <citation type="journal article" date="2016" name="BMC Genomics">
        <title>Comparative genomic and transcriptomic analyses of the Fuzhuan brick tea-fermentation fungus Aspergillus cristatus.</title>
        <authorList>
            <person name="Ge Y."/>
            <person name="Wang Y."/>
            <person name="Liu Y."/>
            <person name="Tan Y."/>
            <person name="Ren X."/>
            <person name="Zhang X."/>
            <person name="Hyde K.D."/>
            <person name="Liu Y."/>
            <person name="Liu Z."/>
        </authorList>
    </citation>
    <scope>NUCLEOTIDE SEQUENCE [LARGE SCALE GENOMIC DNA]</scope>
    <source>
        <strain evidence="6 7">GZAAS20.1005</strain>
    </source>
</reference>
<protein>
    <submittedName>
        <fullName evidence="6">Survival factor 1</fullName>
    </submittedName>
</protein>
<comment type="caution">
    <text evidence="6">The sequence shown here is derived from an EMBL/GenBank/DDBJ whole genome shotgun (WGS) entry which is preliminary data.</text>
</comment>
<evidence type="ECO:0000256" key="2">
    <source>
        <dbReference type="ARBA" id="ARBA00009069"/>
    </source>
</evidence>
<dbReference type="PANTHER" id="PTHR47107:SF1">
    <property type="entry name" value="CERAMIDE-BINDING PROTEIN SVF1-RELATED"/>
    <property type="match status" value="1"/>
</dbReference>
<dbReference type="GO" id="GO:0006979">
    <property type="term" value="P:response to oxidative stress"/>
    <property type="evidence" value="ECO:0007669"/>
    <property type="project" value="InterPro"/>
</dbReference>
<dbReference type="OrthoDB" id="2590239at2759"/>
<name>A0A1E3BAG9_ASPCR</name>
<gene>
    <name evidence="6" type="ORF">SI65_06750</name>
</gene>
<keyword evidence="7" id="KW-1185">Reference proteome</keyword>
<feature type="domain" description="Svf1-like C-terminal" evidence="5">
    <location>
        <begin position="239"/>
        <end position="402"/>
    </location>
</feature>
<dbReference type="STRING" id="573508.A0A1E3BAG9"/>